<name>A0A0M7A7E5_9HYPH</name>
<dbReference type="EMBL" id="CXWD01000008">
    <property type="protein sequence ID" value="CTQ70160.1"/>
    <property type="molecule type" value="Genomic_DNA"/>
</dbReference>
<dbReference type="GO" id="GO:0003700">
    <property type="term" value="F:DNA-binding transcription factor activity"/>
    <property type="evidence" value="ECO:0007669"/>
    <property type="project" value="InterPro"/>
</dbReference>
<proteinExistence type="predicted"/>
<evidence type="ECO:0000313" key="3">
    <source>
        <dbReference type="Proteomes" id="UP000053235"/>
    </source>
</evidence>
<dbReference type="RefSeq" id="WP_055672003.1">
    <property type="nucleotide sequence ID" value="NZ_CXWD01000008.1"/>
</dbReference>
<feature type="domain" description="HTH marR-type" evidence="1">
    <location>
        <begin position="12"/>
        <end position="144"/>
    </location>
</feature>
<dbReference type="SMART" id="SM00347">
    <property type="entry name" value="HTH_MARR"/>
    <property type="match status" value="1"/>
</dbReference>
<dbReference type="PROSITE" id="PS50995">
    <property type="entry name" value="HTH_MARR_2"/>
    <property type="match status" value="1"/>
</dbReference>
<gene>
    <name evidence="2" type="primary">mhqR_4</name>
    <name evidence="2" type="ORF">LAX5112_02386</name>
</gene>
<dbReference type="InterPro" id="IPR036388">
    <property type="entry name" value="WH-like_DNA-bd_sf"/>
</dbReference>
<dbReference type="SUPFAM" id="SSF46785">
    <property type="entry name" value="Winged helix' DNA-binding domain"/>
    <property type="match status" value="1"/>
</dbReference>
<dbReference type="InterPro" id="IPR000835">
    <property type="entry name" value="HTH_MarR-typ"/>
</dbReference>
<dbReference type="InterPro" id="IPR039422">
    <property type="entry name" value="MarR/SlyA-like"/>
</dbReference>
<organism evidence="2 3">
    <name type="scientific">Roseibium alexandrii</name>
    <dbReference type="NCBI Taxonomy" id="388408"/>
    <lineage>
        <taxon>Bacteria</taxon>
        <taxon>Pseudomonadati</taxon>
        <taxon>Pseudomonadota</taxon>
        <taxon>Alphaproteobacteria</taxon>
        <taxon>Hyphomicrobiales</taxon>
        <taxon>Stappiaceae</taxon>
        <taxon>Roseibium</taxon>
    </lineage>
</organism>
<accession>A0A0M7A7E5</accession>
<keyword evidence="3" id="KW-1185">Reference proteome</keyword>
<reference evidence="3" key="1">
    <citation type="submission" date="2015-07" db="EMBL/GenBank/DDBJ databases">
        <authorList>
            <person name="Rodrigo-Torres Lidia"/>
            <person name="Arahal R.David."/>
        </authorList>
    </citation>
    <scope>NUCLEOTIDE SEQUENCE [LARGE SCALE GENOMIC DNA]</scope>
    <source>
        <strain evidence="3">CECT 5112</strain>
    </source>
</reference>
<dbReference type="InterPro" id="IPR036390">
    <property type="entry name" value="WH_DNA-bd_sf"/>
</dbReference>
<evidence type="ECO:0000259" key="1">
    <source>
        <dbReference type="PROSITE" id="PS50995"/>
    </source>
</evidence>
<dbReference type="GO" id="GO:0006950">
    <property type="term" value="P:response to stress"/>
    <property type="evidence" value="ECO:0007669"/>
    <property type="project" value="TreeGrafter"/>
</dbReference>
<sequence length="160" mass="18038">MIKARHQNSDELYEVIRLIRPVHRRLARAVEAKLDGTGVSVGMRAVMEVLEEVGALSVPEIGRTLFLARQQIQLMVNELEQLGLLERRPNPAHKRSPLFALTGRGQDVFGEIRSKENDEIDAVSAHFSKEEVQAAQRLLCAMLDHFAEFEDDPDSPRGLE</sequence>
<dbReference type="STRING" id="388408.LAX5112_02386"/>
<dbReference type="Pfam" id="PF12802">
    <property type="entry name" value="MarR_2"/>
    <property type="match status" value="1"/>
</dbReference>
<dbReference type="OrthoDB" id="5511415at2"/>
<dbReference type="AlphaFoldDB" id="A0A0M7A7E5"/>
<protein>
    <submittedName>
        <fullName evidence="2">HTH-type transcriptional regulator MhqR</fullName>
    </submittedName>
</protein>
<dbReference type="Gene3D" id="1.10.10.10">
    <property type="entry name" value="Winged helix-like DNA-binding domain superfamily/Winged helix DNA-binding domain"/>
    <property type="match status" value="1"/>
</dbReference>
<evidence type="ECO:0000313" key="2">
    <source>
        <dbReference type="EMBL" id="CTQ70160.1"/>
    </source>
</evidence>
<dbReference type="PANTHER" id="PTHR33164">
    <property type="entry name" value="TRANSCRIPTIONAL REGULATOR, MARR FAMILY"/>
    <property type="match status" value="1"/>
</dbReference>
<dbReference type="PANTHER" id="PTHR33164:SF99">
    <property type="entry name" value="MARR FAMILY REGULATORY PROTEIN"/>
    <property type="match status" value="1"/>
</dbReference>
<dbReference type="Proteomes" id="UP000053235">
    <property type="component" value="Unassembled WGS sequence"/>
</dbReference>